<dbReference type="Pfam" id="PF01757">
    <property type="entry name" value="Acyl_transf_3"/>
    <property type="match status" value="1"/>
</dbReference>
<keyword evidence="1" id="KW-0812">Transmembrane</keyword>
<sequence length="373" mass="43465">MNRKRTDIQGLRGWAILLVIAFHFFPKYFPTGYTGVDVFFVLSGFLVAMILYREDHIGLSALGKFYYRRVDNLFVHCWSLSAEMQWYFIAPLLILCQKLLLKQNRLFFFALMQQLAYHESVRWETTMKNLATPGCKYSTRFVGSNIEPFGLCELERGTGNLSVLVIGNSFACNQADMVYKAFKRISSTFHVFCLNGCEVLSTTPEEKCKVKVNYEEIYEQLKPNLLFVLDRSFEAKTRVSDCHACNSDTLYMQQLYNLVLMENYADKVFILEAMPSCELSCATLALDFMTFLITKDDEYARIRHEELRKRCRKCELIDYVPALSDKDGVYRGYDPETNIMYLDESNHLNRFGKERLQPLFDDLAERTEKDLRA</sequence>
<feature type="domain" description="SGNH" evidence="3">
    <location>
        <begin position="147"/>
        <end position="361"/>
    </location>
</feature>
<feature type="transmembrane region" description="Helical" evidence="1">
    <location>
        <begin position="35"/>
        <end position="52"/>
    </location>
</feature>
<keyword evidence="1" id="KW-0472">Membrane</keyword>
<dbReference type="EMBL" id="UYSL01020001">
    <property type="protein sequence ID" value="VDL71995.1"/>
    <property type="molecule type" value="Genomic_DNA"/>
</dbReference>
<dbReference type="PANTHER" id="PTHR23028">
    <property type="entry name" value="ACETYLTRANSFERASE"/>
    <property type="match status" value="1"/>
</dbReference>
<dbReference type="AlphaFoldDB" id="A0A0N4XZ40"/>
<keyword evidence="5" id="KW-1185">Reference proteome</keyword>
<dbReference type="Pfam" id="PF19040">
    <property type="entry name" value="SGNH"/>
    <property type="match status" value="1"/>
</dbReference>
<reference evidence="6" key="1">
    <citation type="submission" date="2017-02" db="UniProtKB">
        <authorList>
            <consortium name="WormBaseParasite"/>
        </authorList>
    </citation>
    <scope>IDENTIFICATION</scope>
</reference>
<dbReference type="InterPro" id="IPR043968">
    <property type="entry name" value="SGNH"/>
</dbReference>
<proteinExistence type="predicted"/>
<feature type="transmembrane region" description="Helical" evidence="1">
    <location>
        <begin position="12"/>
        <end position="29"/>
    </location>
</feature>
<dbReference type="WBParaSite" id="NBR_0000840501-mRNA-1">
    <property type="protein sequence ID" value="NBR_0000840501-mRNA-1"/>
    <property type="gene ID" value="NBR_0000840501"/>
</dbReference>
<keyword evidence="1" id="KW-1133">Transmembrane helix</keyword>
<dbReference type="GO" id="GO:0000271">
    <property type="term" value="P:polysaccharide biosynthetic process"/>
    <property type="evidence" value="ECO:0007669"/>
    <property type="project" value="TreeGrafter"/>
</dbReference>
<dbReference type="Proteomes" id="UP000271162">
    <property type="component" value="Unassembled WGS sequence"/>
</dbReference>
<evidence type="ECO:0000313" key="5">
    <source>
        <dbReference type="Proteomes" id="UP000271162"/>
    </source>
</evidence>
<dbReference type="STRING" id="27835.A0A0N4XZ40"/>
<evidence type="ECO:0000259" key="3">
    <source>
        <dbReference type="Pfam" id="PF19040"/>
    </source>
</evidence>
<dbReference type="OMA" id="YREDHIG"/>
<feature type="transmembrane region" description="Helical" evidence="1">
    <location>
        <begin position="73"/>
        <end position="95"/>
    </location>
</feature>
<name>A0A0N4XZ40_NIPBR</name>
<dbReference type="GO" id="GO:0016747">
    <property type="term" value="F:acyltransferase activity, transferring groups other than amino-acyl groups"/>
    <property type="evidence" value="ECO:0007669"/>
    <property type="project" value="InterPro"/>
</dbReference>
<accession>A0A0N4XZ40</accession>
<evidence type="ECO:0000259" key="2">
    <source>
        <dbReference type="Pfam" id="PF01757"/>
    </source>
</evidence>
<feature type="domain" description="Acyltransferase 3" evidence="2">
    <location>
        <begin position="7"/>
        <end position="74"/>
    </location>
</feature>
<evidence type="ECO:0000313" key="4">
    <source>
        <dbReference type="EMBL" id="VDL71995.1"/>
    </source>
</evidence>
<evidence type="ECO:0000313" key="6">
    <source>
        <dbReference type="WBParaSite" id="NBR_0000840501-mRNA-1"/>
    </source>
</evidence>
<gene>
    <name evidence="4" type="ORF">NBR_LOCUS8406</name>
</gene>
<evidence type="ECO:0000256" key="1">
    <source>
        <dbReference type="SAM" id="Phobius"/>
    </source>
</evidence>
<dbReference type="PANTHER" id="PTHR23028:SF53">
    <property type="entry name" value="ACYL_TRANSF_3 DOMAIN-CONTAINING PROTEIN"/>
    <property type="match status" value="1"/>
</dbReference>
<reference evidence="4 5" key="2">
    <citation type="submission" date="2018-11" db="EMBL/GenBank/DDBJ databases">
        <authorList>
            <consortium name="Pathogen Informatics"/>
        </authorList>
    </citation>
    <scope>NUCLEOTIDE SEQUENCE [LARGE SCALE GENOMIC DNA]</scope>
</reference>
<dbReference type="InterPro" id="IPR050879">
    <property type="entry name" value="Acyltransferase_3"/>
</dbReference>
<dbReference type="GO" id="GO:0016020">
    <property type="term" value="C:membrane"/>
    <property type="evidence" value="ECO:0007669"/>
    <property type="project" value="TreeGrafter"/>
</dbReference>
<protein>
    <submittedName>
        <fullName evidence="6">Acyl_transf_3 domain-containing protein</fullName>
    </submittedName>
</protein>
<organism evidence="6">
    <name type="scientific">Nippostrongylus brasiliensis</name>
    <name type="common">Rat hookworm</name>
    <dbReference type="NCBI Taxonomy" id="27835"/>
    <lineage>
        <taxon>Eukaryota</taxon>
        <taxon>Metazoa</taxon>
        <taxon>Ecdysozoa</taxon>
        <taxon>Nematoda</taxon>
        <taxon>Chromadorea</taxon>
        <taxon>Rhabditida</taxon>
        <taxon>Rhabditina</taxon>
        <taxon>Rhabditomorpha</taxon>
        <taxon>Strongyloidea</taxon>
        <taxon>Heligmosomidae</taxon>
        <taxon>Nippostrongylus</taxon>
    </lineage>
</organism>
<dbReference type="InterPro" id="IPR002656">
    <property type="entry name" value="Acyl_transf_3_dom"/>
</dbReference>